<comment type="caution">
    <text evidence="2">The sequence shown here is derived from an EMBL/GenBank/DDBJ whole genome shotgun (WGS) entry which is preliminary data.</text>
</comment>
<dbReference type="EMBL" id="WIXP02000007">
    <property type="protein sequence ID" value="KAF6208333.1"/>
    <property type="molecule type" value="Genomic_DNA"/>
</dbReference>
<dbReference type="Proteomes" id="UP000466442">
    <property type="component" value="Unassembled WGS sequence"/>
</dbReference>
<gene>
    <name evidence="2" type="ORF">GE061_016787</name>
</gene>
<keyword evidence="1" id="KW-0732">Signal</keyword>
<feature type="signal peptide" evidence="1">
    <location>
        <begin position="1"/>
        <end position="19"/>
    </location>
</feature>
<organism evidence="2 3">
    <name type="scientific">Apolygus lucorum</name>
    <name type="common">Small green plant bug</name>
    <name type="synonym">Lygocoris lucorum</name>
    <dbReference type="NCBI Taxonomy" id="248454"/>
    <lineage>
        <taxon>Eukaryota</taxon>
        <taxon>Metazoa</taxon>
        <taxon>Ecdysozoa</taxon>
        <taxon>Arthropoda</taxon>
        <taxon>Hexapoda</taxon>
        <taxon>Insecta</taxon>
        <taxon>Pterygota</taxon>
        <taxon>Neoptera</taxon>
        <taxon>Paraneoptera</taxon>
        <taxon>Hemiptera</taxon>
        <taxon>Heteroptera</taxon>
        <taxon>Panheteroptera</taxon>
        <taxon>Cimicomorpha</taxon>
        <taxon>Miridae</taxon>
        <taxon>Mirini</taxon>
        <taxon>Apolygus</taxon>
    </lineage>
</organism>
<name>A0A8S9XH68_APOLU</name>
<proteinExistence type="predicted"/>
<accession>A0A8S9XH68</accession>
<evidence type="ECO:0008006" key="4">
    <source>
        <dbReference type="Google" id="ProtNLM"/>
    </source>
</evidence>
<feature type="chain" id="PRO_5035898136" description="Cystatin domain-containing protein" evidence="1">
    <location>
        <begin position="20"/>
        <end position="112"/>
    </location>
</feature>
<reference evidence="2" key="1">
    <citation type="journal article" date="2021" name="Mol. Ecol. Resour.">
        <title>Apolygus lucorum genome provides insights into omnivorousness and mesophyll feeding.</title>
        <authorList>
            <person name="Liu Y."/>
            <person name="Liu H."/>
            <person name="Wang H."/>
            <person name="Huang T."/>
            <person name="Liu B."/>
            <person name="Yang B."/>
            <person name="Yin L."/>
            <person name="Li B."/>
            <person name="Zhang Y."/>
            <person name="Zhang S."/>
            <person name="Jiang F."/>
            <person name="Zhang X."/>
            <person name="Ren Y."/>
            <person name="Wang B."/>
            <person name="Wang S."/>
            <person name="Lu Y."/>
            <person name="Wu K."/>
            <person name="Fan W."/>
            <person name="Wang G."/>
        </authorList>
    </citation>
    <scope>NUCLEOTIDE SEQUENCE</scope>
    <source>
        <strain evidence="2">12Hb</strain>
    </source>
</reference>
<keyword evidence="3" id="KW-1185">Reference proteome</keyword>
<evidence type="ECO:0000313" key="3">
    <source>
        <dbReference type="Proteomes" id="UP000466442"/>
    </source>
</evidence>
<evidence type="ECO:0000313" key="2">
    <source>
        <dbReference type="EMBL" id="KAF6208333.1"/>
    </source>
</evidence>
<evidence type="ECO:0000256" key="1">
    <source>
        <dbReference type="SAM" id="SignalP"/>
    </source>
</evidence>
<dbReference type="AlphaFoldDB" id="A0A8S9XH68"/>
<sequence length="112" mass="12714">MNMPLLIILVLAMIVSSQSKSAQKSKLEICTSCVQPYTQAWLPVVTELEKHIDVKVKHVLQIYVQILNGQKYFVVFQTTKDKICVGSYVVISKVNKDFKTRCLDLVKGVKQN</sequence>
<protein>
    <recommendedName>
        <fullName evidence="4">Cystatin domain-containing protein</fullName>
    </recommendedName>
</protein>